<evidence type="ECO:0000313" key="2">
    <source>
        <dbReference type="Proteomes" id="UP000517694"/>
    </source>
</evidence>
<dbReference type="Proteomes" id="UP000517694">
    <property type="component" value="Unassembled WGS sequence"/>
</dbReference>
<keyword evidence="2" id="KW-1185">Reference proteome</keyword>
<dbReference type="Gene3D" id="3.40.430.10">
    <property type="entry name" value="Dihydrofolate Reductase, subunit A"/>
    <property type="match status" value="1"/>
</dbReference>
<protein>
    <submittedName>
        <fullName evidence="1">Uncharacterized protein</fullName>
    </submittedName>
</protein>
<dbReference type="EMBL" id="JACMHY010000007">
    <property type="protein sequence ID" value="MBC2867033.1"/>
    <property type="molecule type" value="Genomic_DNA"/>
</dbReference>
<organism evidence="1 2">
    <name type="scientific">Streptomyces mexicanus</name>
    <dbReference type="NCBI Taxonomy" id="178566"/>
    <lineage>
        <taxon>Bacteria</taxon>
        <taxon>Bacillati</taxon>
        <taxon>Actinomycetota</taxon>
        <taxon>Actinomycetes</taxon>
        <taxon>Kitasatosporales</taxon>
        <taxon>Streptomycetaceae</taxon>
        <taxon>Streptomyces</taxon>
    </lineage>
</organism>
<comment type="caution">
    <text evidence="1">The sequence shown here is derived from an EMBL/GenBank/DDBJ whole genome shotgun (WGS) entry which is preliminary data.</text>
</comment>
<gene>
    <name evidence="1" type="ORF">H1R13_19280</name>
</gene>
<proteinExistence type="predicted"/>
<dbReference type="AlphaFoldDB" id="A0A7X1I3K5"/>
<dbReference type="RefSeq" id="WP_185947682.1">
    <property type="nucleotide sequence ID" value="NZ_JACMHY010000007.1"/>
</dbReference>
<dbReference type="InterPro" id="IPR024072">
    <property type="entry name" value="DHFR-like_dom_sf"/>
</dbReference>
<sequence length="90" mass="9906">MSDSARPGRFGAMMIAERLLLAARHPAAPSRTARQRADERTRIKVAPLTIGDGIPLFSRKAAFDPRTWTLTDHTVLKSSALILTYTRATS</sequence>
<reference evidence="1 2" key="1">
    <citation type="submission" date="2020-08" db="EMBL/GenBank/DDBJ databases">
        <title>Whole-Genome Sequence of French Clinical Streptomyces mexicanus Strain Q0842.</title>
        <authorList>
            <person name="Boxberger M."/>
            <person name="La Scola B."/>
        </authorList>
    </citation>
    <scope>NUCLEOTIDE SEQUENCE [LARGE SCALE GENOMIC DNA]</scope>
    <source>
        <strain evidence="1 2">Marseille-Q0842</strain>
    </source>
</reference>
<name>A0A7X1I3K5_9ACTN</name>
<evidence type="ECO:0000313" key="1">
    <source>
        <dbReference type="EMBL" id="MBC2867033.1"/>
    </source>
</evidence>
<accession>A0A7X1I3K5</accession>